<evidence type="ECO:0000313" key="2">
    <source>
        <dbReference type="EMBL" id="PNP76218.1"/>
    </source>
</evidence>
<evidence type="ECO:0000256" key="1">
    <source>
        <dbReference type="SAM" id="MobiDB-lite"/>
    </source>
</evidence>
<proteinExistence type="predicted"/>
<dbReference type="OrthoDB" id="4772970at2759"/>
<dbReference type="Proteomes" id="UP000236664">
    <property type="component" value="Unassembled WGS sequence"/>
</dbReference>
<accession>A0A2K0W1R1</accession>
<gene>
    <name evidence="2" type="ORF">FNYG_10507</name>
</gene>
<evidence type="ECO:0000313" key="3">
    <source>
        <dbReference type="Proteomes" id="UP000236664"/>
    </source>
</evidence>
<dbReference type="AlphaFoldDB" id="A0A2K0W1R1"/>
<dbReference type="STRING" id="42673.A0A2K0W1R1"/>
<feature type="region of interest" description="Disordered" evidence="1">
    <location>
        <begin position="62"/>
        <end position="98"/>
    </location>
</feature>
<feature type="compositionally biased region" description="Basic and acidic residues" evidence="1">
    <location>
        <begin position="158"/>
        <end position="167"/>
    </location>
</feature>
<dbReference type="EMBL" id="MTQA01000156">
    <property type="protein sequence ID" value="PNP76218.1"/>
    <property type="molecule type" value="Genomic_DNA"/>
</dbReference>
<keyword evidence="3" id="KW-1185">Reference proteome</keyword>
<feature type="region of interest" description="Disordered" evidence="1">
    <location>
        <begin position="132"/>
        <end position="186"/>
    </location>
</feature>
<comment type="caution">
    <text evidence="2">The sequence shown here is derived from an EMBL/GenBank/DDBJ whole genome shotgun (WGS) entry which is preliminary data.</text>
</comment>
<dbReference type="PANTHER" id="PTHR38166:SF1">
    <property type="entry name" value="C2H2-TYPE DOMAIN-CONTAINING PROTEIN"/>
    <property type="match status" value="1"/>
</dbReference>
<organism evidence="2 3">
    <name type="scientific">Gibberella nygamai</name>
    <name type="common">Bean root rot disease fungus</name>
    <name type="synonym">Fusarium nygamai</name>
    <dbReference type="NCBI Taxonomy" id="42673"/>
    <lineage>
        <taxon>Eukaryota</taxon>
        <taxon>Fungi</taxon>
        <taxon>Dikarya</taxon>
        <taxon>Ascomycota</taxon>
        <taxon>Pezizomycotina</taxon>
        <taxon>Sordariomycetes</taxon>
        <taxon>Hypocreomycetidae</taxon>
        <taxon>Hypocreales</taxon>
        <taxon>Nectriaceae</taxon>
        <taxon>Fusarium</taxon>
        <taxon>Fusarium fujikuroi species complex</taxon>
    </lineage>
</organism>
<feature type="compositionally biased region" description="Polar residues" evidence="1">
    <location>
        <begin position="83"/>
        <end position="98"/>
    </location>
</feature>
<reference evidence="2 3" key="1">
    <citation type="submission" date="2017-06" db="EMBL/GenBank/DDBJ databases">
        <title>Genome of Fusarium nygamai isolate CS10214.</title>
        <authorList>
            <person name="Gardiner D.M."/>
            <person name="Obanor F."/>
            <person name="Kazan K."/>
        </authorList>
    </citation>
    <scope>NUCLEOTIDE SEQUENCE [LARGE SCALE GENOMIC DNA]</scope>
    <source>
        <strain evidence="2 3">CS10214</strain>
    </source>
</reference>
<protein>
    <recommendedName>
        <fullName evidence="4">C2H2-type domain-containing protein</fullName>
    </recommendedName>
</protein>
<name>A0A2K0W1R1_GIBNY</name>
<feature type="compositionally biased region" description="Polar residues" evidence="1">
    <location>
        <begin position="64"/>
        <end position="74"/>
    </location>
</feature>
<evidence type="ECO:0008006" key="4">
    <source>
        <dbReference type="Google" id="ProtNLM"/>
    </source>
</evidence>
<sequence>MSTITTTPNGLQTHQEYGVGLMLHDSSYYSIAPQQGKLSIKLQLLIQHLCNLSLPADFYKSKGPSKNKNQQVATKVQDEDLPLSSTGGISAATRHSNNGANGAPDVVLLFLGNHRHRHWWILHCPTVESYGSETPSIGDKRAGSPGSGNQSGGRKKRSDREINDRNNGKGNKGNGQGSGKKKRGFGPDQPFTKLACLFFKLDPQEFQRCIKFKFSRWGDVLQHLKRNHLIEGDHCPKCRKEFEGEFAEADKDEHIRQDTCVEKTALDTGLLLQNEYDDLNGLHGTPEEKWLKAWEKLFGDHPAPYSPFFETVDCRPERLPSTMARELSIILQSYRRDTLARPEVDTTPVVMDAVLRLFHPIPTPHSLVRREPQAVLVPSTPRVEDMPPSLDSEPWPDTMEPFRDITGDSYDQLDLSTGTFASQAVSDALFLPELSRELSGSDAVLYDEDENLDQWINHPEEGRYFNFEELDNNGQTLE</sequence>
<dbReference type="PANTHER" id="PTHR38166">
    <property type="entry name" value="C2H2-TYPE DOMAIN-CONTAINING PROTEIN-RELATED"/>
    <property type="match status" value="1"/>
</dbReference>